<name>A0A231V2W4_9HYPH</name>
<protein>
    <recommendedName>
        <fullName evidence="3">Metallothionein</fullName>
    </recommendedName>
</protein>
<organism evidence="1 2">
    <name type="scientific">Notoacmeibacter marinus</name>
    <dbReference type="NCBI Taxonomy" id="1876515"/>
    <lineage>
        <taxon>Bacteria</taxon>
        <taxon>Pseudomonadati</taxon>
        <taxon>Pseudomonadota</taxon>
        <taxon>Alphaproteobacteria</taxon>
        <taxon>Hyphomicrobiales</taxon>
        <taxon>Notoacmeibacteraceae</taxon>
        <taxon>Notoacmeibacter</taxon>
    </lineage>
</organism>
<sequence>MAQCDLCGNDYERAFQVTMDGQTHTFDSFECAIQKLAPNCAHCGCRVIGHGVEKGDTVYCCAHCASQDGVTGLTDSVS</sequence>
<dbReference type="EMBL" id="NBYO01000001">
    <property type="protein sequence ID" value="OXT02512.1"/>
    <property type="molecule type" value="Genomic_DNA"/>
</dbReference>
<dbReference type="Proteomes" id="UP000215405">
    <property type="component" value="Unassembled WGS sequence"/>
</dbReference>
<accession>A0A231V2W4</accession>
<dbReference type="AlphaFoldDB" id="A0A231V2W4"/>
<comment type="caution">
    <text evidence="1">The sequence shown here is derived from an EMBL/GenBank/DDBJ whole genome shotgun (WGS) entry which is preliminary data.</text>
</comment>
<evidence type="ECO:0000313" key="1">
    <source>
        <dbReference type="EMBL" id="OXT02512.1"/>
    </source>
</evidence>
<gene>
    <name evidence="1" type="ORF">B7H23_06335</name>
</gene>
<dbReference type="RefSeq" id="WP_094076466.1">
    <property type="nucleotide sequence ID" value="NZ_NBYO01000001.1"/>
</dbReference>
<reference evidence="2" key="1">
    <citation type="journal article" date="2017" name="Int. J. Syst. Evol. Microbiol.">
        <title>Notoacmeibacter marinus gen. nov., sp. nov., isolated from the gut of a limpet and proposal of Notoacmeibacteraceae fam. nov. in the order Rhizobiales of the class Alphaproteobacteria.</title>
        <authorList>
            <person name="Huang Z."/>
            <person name="Guo F."/>
            <person name="Lai Q."/>
        </authorList>
    </citation>
    <scope>NUCLEOTIDE SEQUENCE [LARGE SCALE GENOMIC DNA]</scope>
    <source>
        <strain evidence="2">XMTR2A4</strain>
    </source>
</reference>
<keyword evidence="2" id="KW-1185">Reference proteome</keyword>
<evidence type="ECO:0000313" key="2">
    <source>
        <dbReference type="Proteomes" id="UP000215405"/>
    </source>
</evidence>
<evidence type="ECO:0008006" key="3">
    <source>
        <dbReference type="Google" id="ProtNLM"/>
    </source>
</evidence>
<proteinExistence type="predicted"/>